<keyword evidence="6 8" id="KW-0067">ATP-binding</keyword>
<dbReference type="Proteomes" id="UP000600307">
    <property type="component" value="Unassembled WGS sequence"/>
</dbReference>
<dbReference type="Pfam" id="PF09179">
    <property type="entry name" value="TilS"/>
    <property type="match status" value="1"/>
</dbReference>
<dbReference type="RefSeq" id="WP_195818151.1">
    <property type="nucleotide sequence ID" value="NZ_JADOBH010000007.1"/>
</dbReference>
<dbReference type="SUPFAM" id="SSF52402">
    <property type="entry name" value="Adenine nucleotide alpha hydrolases-like"/>
    <property type="match status" value="1"/>
</dbReference>
<dbReference type="EMBL" id="JADOBH010000007">
    <property type="protein sequence ID" value="MBF7958473.1"/>
    <property type="molecule type" value="Genomic_DNA"/>
</dbReference>
<dbReference type="Pfam" id="PF01171">
    <property type="entry name" value="ATP_bind_3"/>
    <property type="match status" value="1"/>
</dbReference>
<dbReference type="NCBIfam" id="TIGR02433">
    <property type="entry name" value="lysidine_TilS_C"/>
    <property type="match status" value="1"/>
</dbReference>
<gene>
    <name evidence="8 10" type="primary">tilS</name>
    <name evidence="10" type="ORF">IV431_23250</name>
</gene>
<keyword evidence="5 8" id="KW-0547">Nucleotide-binding</keyword>
<dbReference type="InterPro" id="IPR014729">
    <property type="entry name" value="Rossmann-like_a/b/a_fold"/>
</dbReference>
<dbReference type="PANTHER" id="PTHR43033">
    <property type="entry name" value="TRNA(ILE)-LYSIDINE SYNTHASE-RELATED"/>
    <property type="match status" value="1"/>
</dbReference>
<dbReference type="EC" id="6.3.4.19" evidence="8"/>
<dbReference type="SUPFAM" id="SSF82829">
    <property type="entry name" value="MesJ substrate recognition domain-like"/>
    <property type="match status" value="1"/>
</dbReference>
<keyword evidence="3 8" id="KW-0436">Ligase</keyword>
<keyword evidence="11" id="KW-1185">Reference proteome</keyword>
<feature type="domain" description="Lysidine-tRNA(Ile) synthetase C-terminal" evidence="9">
    <location>
        <begin position="372"/>
        <end position="444"/>
    </location>
</feature>
<protein>
    <recommendedName>
        <fullName evidence="8">tRNA(Ile)-lysidine synthase</fullName>
        <ecNumber evidence="8">6.3.4.19</ecNumber>
    </recommendedName>
    <alternativeName>
        <fullName evidence="8">tRNA(Ile)-2-lysyl-cytidine synthase</fullName>
    </alternativeName>
    <alternativeName>
        <fullName evidence="8">tRNA(Ile)-lysidine synthetase</fullName>
    </alternativeName>
</protein>
<comment type="similarity">
    <text evidence="8">Belongs to the tRNA(Ile)-lysidine synthase family.</text>
</comment>
<evidence type="ECO:0000313" key="11">
    <source>
        <dbReference type="Proteomes" id="UP000600307"/>
    </source>
</evidence>
<dbReference type="Gene3D" id="3.40.50.620">
    <property type="entry name" value="HUPs"/>
    <property type="match status" value="1"/>
</dbReference>
<dbReference type="Pfam" id="PF11734">
    <property type="entry name" value="TilS_C"/>
    <property type="match status" value="1"/>
</dbReference>
<dbReference type="PANTHER" id="PTHR43033:SF1">
    <property type="entry name" value="TRNA(ILE)-LYSIDINE SYNTHASE-RELATED"/>
    <property type="match status" value="1"/>
</dbReference>
<dbReference type="HAMAP" id="MF_01161">
    <property type="entry name" value="tRNA_Ile_lys_synt"/>
    <property type="match status" value="1"/>
</dbReference>
<dbReference type="Gene3D" id="1.20.59.20">
    <property type="match status" value="1"/>
</dbReference>
<evidence type="ECO:0000259" key="9">
    <source>
        <dbReference type="SMART" id="SM00977"/>
    </source>
</evidence>
<comment type="caution">
    <text evidence="10">The sequence shown here is derived from an EMBL/GenBank/DDBJ whole genome shotgun (WGS) entry which is preliminary data.</text>
</comment>
<keyword evidence="2 8" id="KW-0963">Cytoplasm</keyword>
<comment type="catalytic activity">
    <reaction evidence="7 8">
        <text>cytidine(34) in tRNA(Ile2) + L-lysine + ATP = lysidine(34) in tRNA(Ile2) + AMP + diphosphate + H(+)</text>
        <dbReference type="Rhea" id="RHEA:43744"/>
        <dbReference type="Rhea" id="RHEA-COMP:10625"/>
        <dbReference type="Rhea" id="RHEA-COMP:10670"/>
        <dbReference type="ChEBI" id="CHEBI:15378"/>
        <dbReference type="ChEBI" id="CHEBI:30616"/>
        <dbReference type="ChEBI" id="CHEBI:32551"/>
        <dbReference type="ChEBI" id="CHEBI:33019"/>
        <dbReference type="ChEBI" id="CHEBI:82748"/>
        <dbReference type="ChEBI" id="CHEBI:83665"/>
        <dbReference type="ChEBI" id="CHEBI:456215"/>
        <dbReference type="EC" id="6.3.4.19"/>
    </reaction>
</comment>
<comment type="domain">
    <text evidence="8">The N-terminal region contains the highly conserved SGGXDS motif, predicted to be a P-loop motif involved in ATP binding.</text>
</comment>
<dbReference type="NCBIfam" id="TIGR02432">
    <property type="entry name" value="lysidine_TilS_N"/>
    <property type="match status" value="1"/>
</dbReference>
<name>A0ABS0DX38_9GAMM</name>
<proteinExistence type="inferred from homology"/>
<keyword evidence="4 8" id="KW-0819">tRNA processing</keyword>
<evidence type="ECO:0000256" key="8">
    <source>
        <dbReference type="HAMAP-Rule" id="MF_01161"/>
    </source>
</evidence>
<comment type="function">
    <text evidence="8">Ligates lysine onto the cytidine present at position 34 of the AUA codon-specific tRNA(Ile) that contains the anticodon CAU, in an ATP-dependent manner. Cytidine is converted to lysidine, thus changing the amino acid specificity of the tRNA from methionine to isoleucine.</text>
</comment>
<dbReference type="InterPro" id="IPR012094">
    <property type="entry name" value="tRNA_Ile_lys_synt"/>
</dbReference>
<sequence length="448" mass="50559">MNSKTAATFLAEHLRTKIGNARKLCVAFSGGLDSSVLLAGVARLRDSTQPDIELRALHIHHGLSRFADDWVVHCHTFCQQRNIPFSVVKVQVNAQEGGIEAAARTARYLAFSENLTDGEVLLTAQHLNDQCETFMLALKRGSGPAGLSAMSADSSAHGYRLLRPLLDLNRAQLEAYAAQHQLNWIEDDSNRDDRFDRNFLRLKILPDLYERWPHFAQATARSALLCAEQEALLDELLSESLETLTDRQGSLSVDGLSQVSAVRRPALIRRWLATCGAKMPSREQLQRIWDEVALSREDAQAQLVLGKRVVRRFRQRLYLLPEFQSLRELVLRWDPAEKLVLPDGLGFLAVDPDLTAAGNGCAIRQPRADETITVRFQVQGMIEKVGRDRARQAKKLWSELGIPPWQRDRIPLIYYNEQLMAAPGWFITRQALAENNEAQWQVIWSVAP</sequence>
<evidence type="ECO:0000256" key="2">
    <source>
        <dbReference type="ARBA" id="ARBA00022490"/>
    </source>
</evidence>
<feature type="binding site" evidence="8">
    <location>
        <begin position="29"/>
        <end position="34"/>
    </location>
    <ligand>
        <name>ATP</name>
        <dbReference type="ChEBI" id="CHEBI:30616"/>
    </ligand>
</feature>
<dbReference type="InterPro" id="IPR012796">
    <property type="entry name" value="Lysidine-tRNA-synth_C"/>
</dbReference>
<dbReference type="NCBIfam" id="NF007942">
    <property type="entry name" value="PRK10660.1"/>
    <property type="match status" value="1"/>
</dbReference>
<accession>A0ABS0DX38</accession>
<evidence type="ECO:0000256" key="5">
    <source>
        <dbReference type="ARBA" id="ARBA00022741"/>
    </source>
</evidence>
<evidence type="ECO:0000256" key="1">
    <source>
        <dbReference type="ARBA" id="ARBA00004496"/>
    </source>
</evidence>
<evidence type="ECO:0000256" key="4">
    <source>
        <dbReference type="ARBA" id="ARBA00022694"/>
    </source>
</evidence>
<evidence type="ECO:0000256" key="6">
    <source>
        <dbReference type="ARBA" id="ARBA00022840"/>
    </source>
</evidence>
<evidence type="ECO:0000313" key="10">
    <source>
        <dbReference type="EMBL" id="MBF7958473.1"/>
    </source>
</evidence>
<comment type="subcellular location">
    <subcellularLocation>
        <location evidence="1 8">Cytoplasm</location>
    </subcellularLocation>
</comment>
<dbReference type="InterPro" id="IPR011063">
    <property type="entry name" value="TilS/TtcA_N"/>
</dbReference>
<reference evidence="10 11" key="1">
    <citation type="submission" date="2020-11" db="EMBL/GenBank/DDBJ databases">
        <title>Taxonomic investigation of Rahnella spp.</title>
        <authorList>
            <person name="Lee S.D."/>
        </authorList>
    </citation>
    <scope>NUCLEOTIDE SEQUENCE [LARGE SCALE GENOMIC DNA]</scope>
    <source>
        <strain evidence="10 11">SAP-10</strain>
    </source>
</reference>
<evidence type="ECO:0000256" key="3">
    <source>
        <dbReference type="ARBA" id="ARBA00022598"/>
    </source>
</evidence>
<dbReference type="GO" id="GO:0032267">
    <property type="term" value="F:tRNA(Ile)-lysidine synthase activity"/>
    <property type="evidence" value="ECO:0007669"/>
    <property type="project" value="UniProtKB-EC"/>
</dbReference>
<dbReference type="InterPro" id="IPR012795">
    <property type="entry name" value="tRNA_Ile_lys_synt_N"/>
</dbReference>
<evidence type="ECO:0000256" key="7">
    <source>
        <dbReference type="ARBA" id="ARBA00048539"/>
    </source>
</evidence>
<dbReference type="SMART" id="SM00977">
    <property type="entry name" value="TilS_C"/>
    <property type="match status" value="1"/>
</dbReference>
<organism evidence="10 11">
    <name type="scientific">Rahnella victoriana</name>
    <dbReference type="NCBI Taxonomy" id="1510570"/>
    <lineage>
        <taxon>Bacteria</taxon>
        <taxon>Pseudomonadati</taxon>
        <taxon>Pseudomonadota</taxon>
        <taxon>Gammaproteobacteria</taxon>
        <taxon>Enterobacterales</taxon>
        <taxon>Yersiniaceae</taxon>
        <taxon>Rahnella</taxon>
    </lineage>
</organism>
<dbReference type="SUPFAM" id="SSF56037">
    <property type="entry name" value="PheT/TilS domain"/>
    <property type="match status" value="1"/>
</dbReference>
<dbReference type="CDD" id="cd01992">
    <property type="entry name" value="TilS_N"/>
    <property type="match status" value="1"/>
</dbReference>
<dbReference type="InterPro" id="IPR015262">
    <property type="entry name" value="tRNA_Ile_lys_synt_subst-bd"/>
</dbReference>